<evidence type="ECO:0000313" key="5">
    <source>
        <dbReference type="Proteomes" id="UP000321947"/>
    </source>
</evidence>
<comment type="caution">
    <text evidence="2">The sequence shown here is derived from an EMBL/GenBank/DDBJ whole genome shotgun (WGS) entry which is preliminary data.</text>
</comment>
<evidence type="ECO:0000256" key="1">
    <source>
        <dbReference type="SAM" id="Phobius"/>
    </source>
</evidence>
<reference evidence="4 5" key="1">
    <citation type="submission" date="2019-08" db="EMBL/GenBank/DDBJ databases">
        <title>Draft genome sequences of two oriental melons (Cucumis melo L. var makuwa).</title>
        <authorList>
            <person name="Kwon S.-Y."/>
        </authorList>
    </citation>
    <scope>NUCLEOTIDE SEQUENCE [LARGE SCALE GENOMIC DNA]</scope>
    <source>
        <strain evidence="5">cv. Chang Bougi</strain>
        <strain evidence="4">cv. SW 3</strain>
        <tissue evidence="2">Leaf</tissue>
    </source>
</reference>
<gene>
    <name evidence="3" type="ORF">E5676_scaffold179G00260</name>
    <name evidence="2" type="ORF">E6C27_scaffold191G00090</name>
</gene>
<dbReference type="Proteomes" id="UP000321393">
    <property type="component" value="Unassembled WGS sequence"/>
</dbReference>
<name>A0A5A7T371_CUCMM</name>
<dbReference type="EMBL" id="SSTD01009969">
    <property type="protein sequence ID" value="TYK13464.1"/>
    <property type="molecule type" value="Genomic_DNA"/>
</dbReference>
<dbReference type="EMBL" id="SSTE01019582">
    <property type="protein sequence ID" value="KAA0036516.1"/>
    <property type="molecule type" value="Genomic_DNA"/>
</dbReference>
<organism evidence="2 4">
    <name type="scientific">Cucumis melo var. makuwa</name>
    <name type="common">Oriental melon</name>
    <dbReference type="NCBI Taxonomy" id="1194695"/>
    <lineage>
        <taxon>Eukaryota</taxon>
        <taxon>Viridiplantae</taxon>
        <taxon>Streptophyta</taxon>
        <taxon>Embryophyta</taxon>
        <taxon>Tracheophyta</taxon>
        <taxon>Spermatophyta</taxon>
        <taxon>Magnoliopsida</taxon>
        <taxon>eudicotyledons</taxon>
        <taxon>Gunneridae</taxon>
        <taxon>Pentapetalae</taxon>
        <taxon>rosids</taxon>
        <taxon>fabids</taxon>
        <taxon>Cucurbitales</taxon>
        <taxon>Cucurbitaceae</taxon>
        <taxon>Benincaseae</taxon>
        <taxon>Cucumis</taxon>
    </lineage>
</organism>
<keyword evidence="1" id="KW-0472">Membrane</keyword>
<dbReference type="AlphaFoldDB" id="A0A5A7T371"/>
<evidence type="ECO:0000313" key="4">
    <source>
        <dbReference type="Proteomes" id="UP000321393"/>
    </source>
</evidence>
<accession>A0A5A7T371</accession>
<proteinExistence type="predicted"/>
<sequence>MLNTFKEFWADCHKHFQKYSDPEKACVNPPFILVGRCRGCESSNVGTSVPAYLIGYSATLLGRDMRDEVERMRKLIEDMSQAQQVPPHVIPRFALDFMLRAWTPYAWKVLQIFIIKCPPRALPACQIEHQTTSPMRLPLACVVALLLGKCLGCIIVHLFDVCVSQTLPPIVLHTKPF</sequence>
<evidence type="ECO:0000313" key="2">
    <source>
        <dbReference type="EMBL" id="KAA0036516.1"/>
    </source>
</evidence>
<evidence type="ECO:0000313" key="3">
    <source>
        <dbReference type="EMBL" id="TYK13464.1"/>
    </source>
</evidence>
<keyword evidence="1" id="KW-1133">Transmembrane helix</keyword>
<dbReference type="Proteomes" id="UP000321947">
    <property type="component" value="Unassembled WGS sequence"/>
</dbReference>
<protein>
    <submittedName>
        <fullName evidence="2">Gamma-aminobutyrate transaminase POP2</fullName>
    </submittedName>
</protein>
<feature type="transmembrane region" description="Helical" evidence="1">
    <location>
        <begin position="137"/>
        <end position="159"/>
    </location>
</feature>
<keyword evidence="1" id="KW-0812">Transmembrane</keyword>